<dbReference type="eggNOG" id="KOG1634">
    <property type="taxonomic scope" value="Eukaryota"/>
</dbReference>
<dbReference type="SUPFAM" id="SSF46942">
    <property type="entry name" value="Elongation factor TFIIS domain 2"/>
    <property type="match status" value="1"/>
</dbReference>
<dbReference type="Pfam" id="PF07500">
    <property type="entry name" value="TFIIS_M"/>
    <property type="match status" value="1"/>
</dbReference>
<dbReference type="InterPro" id="IPR003618">
    <property type="entry name" value="TFIIS_cen_dom"/>
</dbReference>
<evidence type="ECO:0000259" key="2">
    <source>
        <dbReference type="PROSITE" id="PS51321"/>
    </source>
</evidence>
<feature type="domain" description="TFIIS central" evidence="2">
    <location>
        <begin position="543"/>
        <end position="612"/>
    </location>
</feature>
<proteinExistence type="predicted"/>
<accession>S7NFI1</accession>
<evidence type="ECO:0000313" key="4">
    <source>
        <dbReference type="Proteomes" id="UP000052978"/>
    </source>
</evidence>
<dbReference type="GO" id="GO:0005634">
    <property type="term" value="C:nucleus"/>
    <property type="evidence" value="ECO:0007669"/>
    <property type="project" value="TreeGrafter"/>
</dbReference>
<dbReference type="Gene3D" id="1.10.472.30">
    <property type="entry name" value="Transcription elongation factor S-II, central domain"/>
    <property type="match status" value="1"/>
</dbReference>
<evidence type="ECO:0000256" key="1">
    <source>
        <dbReference type="SAM" id="MobiDB-lite"/>
    </source>
</evidence>
<reference evidence="3 4" key="1">
    <citation type="journal article" date="2013" name="Nat. Commun.">
        <title>Genome analysis reveals insights into physiology and longevity of the Brandt's bat Myotis brandtii.</title>
        <authorList>
            <person name="Seim I."/>
            <person name="Fang X."/>
            <person name="Xiong Z."/>
            <person name="Lobanov A.V."/>
            <person name="Huang Z."/>
            <person name="Ma S."/>
            <person name="Feng Y."/>
            <person name="Turanov A.A."/>
            <person name="Zhu Y."/>
            <person name="Lenz T.L."/>
            <person name="Gerashchenko M.V."/>
            <person name="Fan D."/>
            <person name="Hee Yim S."/>
            <person name="Yao X."/>
            <person name="Jordan D."/>
            <person name="Xiong Y."/>
            <person name="Ma Y."/>
            <person name="Lyapunov A.N."/>
            <person name="Chen G."/>
            <person name="Kulakova O.I."/>
            <person name="Sun Y."/>
            <person name="Lee S.G."/>
            <person name="Bronson R.T."/>
            <person name="Moskalev A.A."/>
            <person name="Sunyaev S.R."/>
            <person name="Zhang G."/>
            <person name="Krogh A."/>
            <person name="Wang J."/>
            <person name="Gladyshev V.N."/>
        </authorList>
    </citation>
    <scope>NUCLEOTIDE SEQUENCE [LARGE SCALE GENOMIC DNA]</scope>
</reference>
<feature type="compositionally biased region" description="Basic residues" evidence="1">
    <location>
        <begin position="496"/>
        <end position="505"/>
    </location>
</feature>
<feature type="region of interest" description="Disordered" evidence="1">
    <location>
        <begin position="42"/>
        <end position="81"/>
    </location>
</feature>
<feature type="compositionally biased region" description="Basic and acidic residues" evidence="1">
    <location>
        <begin position="425"/>
        <end position="438"/>
    </location>
</feature>
<feature type="compositionally biased region" description="Acidic residues" evidence="1">
    <location>
        <begin position="517"/>
        <end position="528"/>
    </location>
</feature>
<feature type="region of interest" description="Disordered" evidence="1">
    <location>
        <begin position="1"/>
        <end position="23"/>
    </location>
</feature>
<dbReference type="Proteomes" id="UP000052978">
    <property type="component" value="Unassembled WGS sequence"/>
</dbReference>
<evidence type="ECO:0000313" key="3">
    <source>
        <dbReference type="EMBL" id="EPQ15210.1"/>
    </source>
</evidence>
<feature type="region of interest" description="Disordered" evidence="1">
    <location>
        <begin position="152"/>
        <end position="449"/>
    </location>
</feature>
<dbReference type="InterPro" id="IPR036575">
    <property type="entry name" value="TFIIS_cen_dom_sf"/>
</dbReference>
<dbReference type="GO" id="GO:0006351">
    <property type="term" value="P:DNA-templated transcription"/>
    <property type="evidence" value="ECO:0007669"/>
    <property type="project" value="InterPro"/>
</dbReference>
<organism evidence="3 4">
    <name type="scientific">Myotis brandtii</name>
    <name type="common">Brandt's bat</name>
    <dbReference type="NCBI Taxonomy" id="109478"/>
    <lineage>
        <taxon>Eukaryota</taxon>
        <taxon>Metazoa</taxon>
        <taxon>Chordata</taxon>
        <taxon>Craniata</taxon>
        <taxon>Vertebrata</taxon>
        <taxon>Euteleostomi</taxon>
        <taxon>Mammalia</taxon>
        <taxon>Eutheria</taxon>
        <taxon>Laurasiatheria</taxon>
        <taxon>Chiroptera</taxon>
        <taxon>Yangochiroptera</taxon>
        <taxon>Vespertilionidae</taxon>
        <taxon>Myotis</taxon>
    </lineage>
</organism>
<dbReference type="AlphaFoldDB" id="S7NFI1"/>
<dbReference type="PANTHER" id="PTHR11477:SF18">
    <property type="entry name" value="SPOC DOMAIN-CONTAINING PROTEIN 1"/>
    <property type="match status" value="1"/>
</dbReference>
<sequence>MSHQGAAKGPRTEGPVLSPQRSCGLFQKDLEEASSVVAGLAPHLRGASPGAHVSAGRRRRALGEEAHRGASSPAEGAPRAGAKAKADLVVLELPVARQSQDPVPGPRLHTQLPTAPAQGRPPASKRLQLSLHSILDEDWARNLCSVSVGLPESALVGRERPAEAEEASCPRPREAGEGGSSPGCDGRSPALGKEEPPTRALSPSLGSAPVRARKKSRECETCSEDGEGVGQSPGGDNPQWVGDPPQGADLGSLGGPCSPLPPKDTGSGPRDSDGSCVGCASGTKFRYSPDAEGGAQPGSPYDPVQFPLPNGGLSLRPAAQDPPQSPALCPGVSGKASTGQRAAEQWMGNMGAGGEDGPAASHNQEELEVKAWPVSMGRPGQGLPALTDTPADSPESAASKARSGPFMGQRRSKCAKLGRGPVPPAEDRGTDRSSDNFSRDPPAASLPGGFPKLLDSGAVIHLLGAISHGQAGGARPLKLEALENMMEVSAASPAQRPRRKIRRQAHSPTWCQSSPVESEEEEPEDQDWEEDAAQLQLQKDIGVRHTVVRVMRKVLWSRLREVPDVALSKEVVEGIAAGIEAALFDLTQATNCRYKTKYRSLLFNLRDPRNPL</sequence>
<gene>
    <name evidence="3" type="ORF">D623_10012370</name>
</gene>
<keyword evidence="4" id="KW-1185">Reference proteome</keyword>
<dbReference type="PROSITE" id="PS51321">
    <property type="entry name" value="TFIIS_CENTRAL"/>
    <property type="match status" value="1"/>
</dbReference>
<feature type="region of interest" description="Disordered" evidence="1">
    <location>
        <begin position="97"/>
        <end position="126"/>
    </location>
</feature>
<protein>
    <submittedName>
        <fullName evidence="3">SPOC domain-containing protein 1</fullName>
    </submittedName>
</protein>
<dbReference type="EMBL" id="KE164119">
    <property type="protein sequence ID" value="EPQ15210.1"/>
    <property type="molecule type" value="Genomic_DNA"/>
</dbReference>
<name>S7NFI1_MYOBR</name>
<dbReference type="PANTHER" id="PTHR11477">
    <property type="entry name" value="TRANSCRIPTION FACTOR S-II ZINC FINGER DOMAIN-CONTAINING PROTEIN"/>
    <property type="match status" value="1"/>
</dbReference>
<feature type="region of interest" description="Disordered" evidence="1">
    <location>
        <begin position="489"/>
        <end position="528"/>
    </location>
</feature>